<evidence type="ECO:0000256" key="3">
    <source>
        <dbReference type="ARBA" id="ARBA00023163"/>
    </source>
</evidence>
<gene>
    <name evidence="5" type="primary">exuR_6</name>
    <name evidence="5" type="ORF">SDC9_123721</name>
</gene>
<sequence>MFESNYPDHDKVLNAKANRFEAGRIATEYLLSQGHLSIAFVTTPLQHYQSRRLTLDGCRFAIEKHALPFSFANIFMAEHESESSTGMYEFEAGYAMAEKILQHTNRYTGVVCQNDMMAYGLIAGLRAAGAHVPGSLSVVGIDNIPYSHITTPGLTTVDVSAGMLAQRAAQLIVHMQRNEGESPITTPLTMKPELVIRSSVARI</sequence>
<name>A0A645CIX2_9ZZZZ</name>
<keyword evidence="2" id="KW-0238">DNA-binding</keyword>
<dbReference type="CDD" id="cd06267">
    <property type="entry name" value="PBP1_LacI_sugar_binding-like"/>
    <property type="match status" value="1"/>
</dbReference>
<evidence type="ECO:0000256" key="2">
    <source>
        <dbReference type="ARBA" id="ARBA00023125"/>
    </source>
</evidence>
<dbReference type="SUPFAM" id="SSF53822">
    <property type="entry name" value="Periplasmic binding protein-like I"/>
    <property type="match status" value="1"/>
</dbReference>
<dbReference type="GO" id="GO:0000976">
    <property type="term" value="F:transcription cis-regulatory region binding"/>
    <property type="evidence" value="ECO:0007669"/>
    <property type="project" value="TreeGrafter"/>
</dbReference>
<dbReference type="AlphaFoldDB" id="A0A645CIX2"/>
<comment type="caution">
    <text evidence="5">The sequence shown here is derived from an EMBL/GenBank/DDBJ whole genome shotgun (WGS) entry which is preliminary data.</text>
</comment>
<reference evidence="5" key="1">
    <citation type="submission" date="2019-08" db="EMBL/GenBank/DDBJ databases">
        <authorList>
            <person name="Kucharzyk K."/>
            <person name="Murdoch R.W."/>
            <person name="Higgins S."/>
            <person name="Loffler F."/>
        </authorList>
    </citation>
    <scope>NUCLEOTIDE SEQUENCE</scope>
</reference>
<evidence type="ECO:0000256" key="1">
    <source>
        <dbReference type="ARBA" id="ARBA00023015"/>
    </source>
</evidence>
<proteinExistence type="predicted"/>
<dbReference type="PANTHER" id="PTHR30146:SF109">
    <property type="entry name" value="HTH-TYPE TRANSCRIPTIONAL REGULATOR GALS"/>
    <property type="match status" value="1"/>
</dbReference>
<dbReference type="GO" id="GO:0003700">
    <property type="term" value="F:DNA-binding transcription factor activity"/>
    <property type="evidence" value="ECO:0007669"/>
    <property type="project" value="TreeGrafter"/>
</dbReference>
<accession>A0A645CIX2</accession>
<keyword evidence="1" id="KW-0805">Transcription regulation</keyword>
<dbReference type="EMBL" id="VSSQ01027459">
    <property type="protein sequence ID" value="MPM76722.1"/>
    <property type="molecule type" value="Genomic_DNA"/>
</dbReference>
<evidence type="ECO:0000313" key="5">
    <source>
        <dbReference type="EMBL" id="MPM76722.1"/>
    </source>
</evidence>
<organism evidence="5">
    <name type="scientific">bioreactor metagenome</name>
    <dbReference type="NCBI Taxonomy" id="1076179"/>
    <lineage>
        <taxon>unclassified sequences</taxon>
        <taxon>metagenomes</taxon>
        <taxon>ecological metagenomes</taxon>
    </lineage>
</organism>
<keyword evidence="3" id="KW-0804">Transcription</keyword>
<protein>
    <submittedName>
        <fullName evidence="5">Putative HTH-type transcriptional repressor ExuR</fullName>
    </submittedName>
</protein>
<dbReference type="PANTHER" id="PTHR30146">
    <property type="entry name" value="LACI-RELATED TRANSCRIPTIONAL REPRESSOR"/>
    <property type="match status" value="1"/>
</dbReference>
<dbReference type="Gene3D" id="3.40.50.2300">
    <property type="match status" value="1"/>
</dbReference>
<feature type="domain" description="Transcriptional regulator LacI/GalR-like sensor" evidence="4">
    <location>
        <begin position="28"/>
        <end position="200"/>
    </location>
</feature>
<dbReference type="InterPro" id="IPR046335">
    <property type="entry name" value="LacI/GalR-like_sensor"/>
</dbReference>
<dbReference type="InterPro" id="IPR028082">
    <property type="entry name" value="Peripla_BP_I"/>
</dbReference>
<evidence type="ECO:0000259" key="4">
    <source>
        <dbReference type="Pfam" id="PF13377"/>
    </source>
</evidence>
<dbReference type="Pfam" id="PF13377">
    <property type="entry name" value="Peripla_BP_3"/>
    <property type="match status" value="1"/>
</dbReference>